<dbReference type="Proteomes" id="UP001168990">
    <property type="component" value="Unassembled WGS sequence"/>
</dbReference>
<proteinExistence type="predicted"/>
<reference evidence="2" key="2">
    <citation type="submission" date="2023-03" db="EMBL/GenBank/DDBJ databases">
        <authorList>
            <person name="Inwood S.N."/>
            <person name="Skelly J.G."/>
            <person name="Guhlin J."/>
            <person name="Harrop T.W.R."/>
            <person name="Goldson S.G."/>
            <person name="Dearden P.K."/>
        </authorList>
    </citation>
    <scope>NUCLEOTIDE SEQUENCE</scope>
    <source>
        <strain evidence="2">Irish</strain>
        <tissue evidence="2">Whole body</tissue>
    </source>
</reference>
<organism evidence="2 3">
    <name type="scientific">Microctonus aethiopoides</name>
    <dbReference type="NCBI Taxonomy" id="144406"/>
    <lineage>
        <taxon>Eukaryota</taxon>
        <taxon>Metazoa</taxon>
        <taxon>Ecdysozoa</taxon>
        <taxon>Arthropoda</taxon>
        <taxon>Hexapoda</taxon>
        <taxon>Insecta</taxon>
        <taxon>Pterygota</taxon>
        <taxon>Neoptera</taxon>
        <taxon>Endopterygota</taxon>
        <taxon>Hymenoptera</taxon>
        <taxon>Apocrita</taxon>
        <taxon>Ichneumonoidea</taxon>
        <taxon>Braconidae</taxon>
        <taxon>Euphorinae</taxon>
        <taxon>Microctonus</taxon>
    </lineage>
</organism>
<evidence type="ECO:0000256" key="1">
    <source>
        <dbReference type="SAM" id="SignalP"/>
    </source>
</evidence>
<feature type="signal peptide" evidence="1">
    <location>
        <begin position="1"/>
        <end position="27"/>
    </location>
</feature>
<evidence type="ECO:0000313" key="2">
    <source>
        <dbReference type="EMBL" id="KAK0171835.1"/>
    </source>
</evidence>
<evidence type="ECO:0008006" key="4">
    <source>
        <dbReference type="Google" id="ProtNLM"/>
    </source>
</evidence>
<keyword evidence="1" id="KW-0732">Signal</keyword>
<protein>
    <recommendedName>
        <fullName evidence="4">Peptidase M12B domain-containing protein</fullName>
    </recommendedName>
</protein>
<name>A0AA39KS64_9HYME</name>
<dbReference type="AlphaFoldDB" id="A0AA39KS64"/>
<keyword evidence="3" id="KW-1185">Reference proteome</keyword>
<feature type="chain" id="PRO_5041439089" description="Peptidase M12B domain-containing protein" evidence="1">
    <location>
        <begin position="28"/>
        <end position="536"/>
    </location>
</feature>
<sequence length="536" mass="62561">MARHIFSLNCIVFLLWELILINNFTRAEDEKEILKGMIKHGGREIHMNWKKTKQLLVNEHLPVWIASTKVERSCRYSQSRAIHELQQNFVKENIGEFIFYHDIETMSAVVYFKNTKTLNGIVDIRYIIKEMPISECNQGHEVGGPYVKLRQKSLNVHDYLKPLDLSIHRNEEWNIVQDEFSASNEYQIPTKRQRLDHESDERQMTTLYPEILIFVPYNMIEYVKKGNVINANAYILKYYIIHFHCVDMLLAKLSTDDIKIHLNLAGIVFEGHIDVGAHGFNQIRYIDIHPTADLIKNYINMNLDTFPEDSFDFYFVSTGFQLWIDGNECQGISVEMDYYQNRKVLPPLNRERLGLLVQYSGGCDFVISAHELGHLMYIKHEPQTEGYHDGVRQCYAIMQETNPYCINCLKWTEQNIEDLNKFVKENRNHCFLLNKPRSLQPHGQRIKTLSRLDQCRCYGLEHWPIKDLTDYIDEVSQYSCNQEMICGHKHREVNTILPFDGTPCAVNKICWNKACQSISDLRGSPTPQAGPSNSNN</sequence>
<dbReference type="GO" id="GO:0008237">
    <property type="term" value="F:metallopeptidase activity"/>
    <property type="evidence" value="ECO:0007669"/>
    <property type="project" value="InterPro"/>
</dbReference>
<comment type="caution">
    <text evidence="2">The sequence shown here is derived from an EMBL/GenBank/DDBJ whole genome shotgun (WGS) entry which is preliminary data.</text>
</comment>
<dbReference type="SUPFAM" id="SSF55486">
    <property type="entry name" value="Metalloproteases ('zincins'), catalytic domain"/>
    <property type="match status" value="1"/>
</dbReference>
<accession>A0AA39KS64</accession>
<dbReference type="Gene3D" id="3.40.390.10">
    <property type="entry name" value="Collagenase (Catalytic Domain)"/>
    <property type="match status" value="1"/>
</dbReference>
<dbReference type="InterPro" id="IPR024079">
    <property type="entry name" value="MetalloPept_cat_dom_sf"/>
</dbReference>
<gene>
    <name evidence="2" type="ORF">PV328_005234</name>
</gene>
<reference evidence="2" key="1">
    <citation type="journal article" date="2023" name="bioRxiv">
        <title>Scaffold-level genome assemblies of two parasitoid biocontrol wasps reveal the parthenogenesis mechanism and an associated novel virus.</title>
        <authorList>
            <person name="Inwood S."/>
            <person name="Skelly J."/>
            <person name="Guhlin J."/>
            <person name="Harrop T."/>
            <person name="Goldson S."/>
            <person name="Dearden P."/>
        </authorList>
    </citation>
    <scope>NUCLEOTIDE SEQUENCE</scope>
    <source>
        <strain evidence="2">Irish</strain>
        <tissue evidence="2">Whole body</tissue>
    </source>
</reference>
<evidence type="ECO:0000313" key="3">
    <source>
        <dbReference type="Proteomes" id="UP001168990"/>
    </source>
</evidence>
<dbReference type="EMBL" id="JAQQBS010000002">
    <property type="protein sequence ID" value="KAK0171835.1"/>
    <property type="molecule type" value="Genomic_DNA"/>
</dbReference>